<evidence type="ECO:0000259" key="4">
    <source>
        <dbReference type="Pfam" id="PF01420"/>
    </source>
</evidence>
<feature type="non-terminal residue" evidence="5">
    <location>
        <position position="192"/>
    </location>
</feature>
<organism evidence="5">
    <name type="scientific">marine sediment metagenome</name>
    <dbReference type="NCBI Taxonomy" id="412755"/>
    <lineage>
        <taxon>unclassified sequences</taxon>
        <taxon>metagenomes</taxon>
        <taxon>ecological metagenomes</taxon>
    </lineage>
</organism>
<accession>X1HH66</accession>
<comment type="caution">
    <text evidence="5">The sequence shown here is derived from an EMBL/GenBank/DDBJ whole genome shotgun (WGS) entry which is preliminary data.</text>
</comment>
<keyword evidence="3" id="KW-0238">DNA-binding</keyword>
<dbReference type="PANTHER" id="PTHR30408:SF12">
    <property type="entry name" value="TYPE I RESTRICTION ENZYME MJAVIII SPECIFICITY SUBUNIT"/>
    <property type="match status" value="1"/>
</dbReference>
<comment type="similarity">
    <text evidence="1">Belongs to the type-I restriction system S methylase family.</text>
</comment>
<dbReference type="InterPro" id="IPR044946">
    <property type="entry name" value="Restrct_endonuc_typeI_TRD_sf"/>
</dbReference>
<dbReference type="Pfam" id="PF01420">
    <property type="entry name" value="Methylase_S"/>
    <property type="match status" value="1"/>
</dbReference>
<sequence length="192" mass="22396">MTIIGANEEVVGRIVLVREDISANVNQNIAGIRIRKIQVLPEYVEAFLSTRTGRNLILQISRTATRVNMNLKEVKAIKIPIPPIKIQEKIIKIMERARTKRKQNLKEAERLKKELNDFFLKNLGLVYPEEKKENVFIAELDERLDPYYYRPRFKRVMGSFRGGKFGLKKLKEVIGFSSKQIDPKKEPNRVFK</sequence>
<dbReference type="PANTHER" id="PTHR30408">
    <property type="entry name" value="TYPE-1 RESTRICTION ENZYME ECOKI SPECIFICITY PROTEIN"/>
    <property type="match status" value="1"/>
</dbReference>
<dbReference type="InterPro" id="IPR052021">
    <property type="entry name" value="Type-I_RS_S_subunit"/>
</dbReference>
<evidence type="ECO:0000256" key="3">
    <source>
        <dbReference type="ARBA" id="ARBA00023125"/>
    </source>
</evidence>
<dbReference type="SUPFAM" id="SSF116734">
    <property type="entry name" value="DNA methylase specificity domain"/>
    <property type="match status" value="1"/>
</dbReference>
<gene>
    <name evidence="5" type="ORF">S03H2_23383</name>
</gene>
<dbReference type="InterPro" id="IPR000055">
    <property type="entry name" value="Restrct_endonuc_typeI_TRD"/>
</dbReference>
<keyword evidence="2" id="KW-0680">Restriction system</keyword>
<dbReference type="AlphaFoldDB" id="X1HH66"/>
<dbReference type="GO" id="GO:0003677">
    <property type="term" value="F:DNA binding"/>
    <property type="evidence" value="ECO:0007669"/>
    <property type="project" value="UniProtKB-KW"/>
</dbReference>
<proteinExistence type="inferred from homology"/>
<name>X1HH66_9ZZZZ</name>
<dbReference type="GO" id="GO:0009307">
    <property type="term" value="P:DNA restriction-modification system"/>
    <property type="evidence" value="ECO:0007669"/>
    <property type="project" value="UniProtKB-KW"/>
</dbReference>
<dbReference type="Gene3D" id="3.90.220.20">
    <property type="entry name" value="DNA methylase specificity domains"/>
    <property type="match status" value="1"/>
</dbReference>
<protein>
    <recommendedName>
        <fullName evidence="4">Type I restriction modification DNA specificity domain-containing protein</fullName>
    </recommendedName>
</protein>
<evidence type="ECO:0000313" key="5">
    <source>
        <dbReference type="EMBL" id="GAH44643.1"/>
    </source>
</evidence>
<reference evidence="5" key="1">
    <citation type="journal article" date="2014" name="Front. Microbiol.">
        <title>High frequency of phylogenetically diverse reductive dehalogenase-homologous genes in deep subseafloor sedimentary metagenomes.</title>
        <authorList>
            <person name="Kawai M."/>
            <person name="Futagami T."/>
            <person name="Toyoda A."/>
            <person name="Takaki Y."/>
            <person name="Nishi S."/>
            <person name="Hori S."/>
            <person name="Arai W."/>
            <person name="Tsubouchi T."/>
            <person name="Morono Y."/>
            <person name="Uchiyama I."/>
            <person name="Ito T."/>
            <person name="Fujiyama A."/>
            <person name="Inagaki F."/>
            <person name="Takami H."/>
        </authorList>
    </citation>
    <scope>NUCLEOTIDE SEQUENCE</scope>
    <source>
        <strain evidence="5">Expedition CK06-06</strain>
    </source>
</reference>
<evidence type="ECO:0000256" key="2">
    <source>
        <dbReference type="ARBA" id="ARBA00022747"/>
    </source>
</evidence>
<dbReference type="EMBL" id="BARU01012766">
    <property type="protein sequence ID" value="GAH44643.1"/>
    <property type="molecule type" value="Genomic_DNA"/>
</dbReference>
<feature type="domain" description="Type I restriction modification DNA specificity" evidence="4">
    <location>
        <begin position="11"/>
        <end position="99"/>
    </location>
</feature>
<evidence type="ECO:0000256" key="1">
    <source>
        <dbReference type="ARBA" id="ARBA00010923"/>
    </source>
</evidence>